<evidence type="ECO:0000256" key="3">
    <source>
        <dbReference type="ARBA" id="ARBA00022989"/>
    </source>
</evidence>
<feature type="transmembrane region" description="Helical" evidence="5">
    <location>
        <begin position="108"/>
        <end position="129"/>
    </location>
</feature>
<dbReference type="PROSITE" id="PS50850">
    <property type="entry name" value="MFS"/>
    <property type="match status" value="1"/>
</dbReference>
<evidence type="ECO:0000256" key="4">
    <source>
        <dbReference type="ARBA" id="ARBA00023136"/>
    </source>
</evidence>
<protein>
    <submittedName>
        <fullName evidence="7">Major Facilitator Superfamily transporter</fullName>
    </submittedName>
</protein>
<dbReference type="KEGG" id="cut:CUTER_07705"/>
<evidence type="ECO:0000256" key="1">
    <source>
        <dbReference type="ARBA" id="ARBA00004651"/>
    </source>
</evidence>
<accession>A0A0G3HFK1</accession>
<feature type="transmembrane region" description="Helical" evidence="5">
    <location>
        <begin position="237"/>
        <end position="255"/>
    </location>
</feature>
<feature type="transmembrane region" description="Helical" evidence="5">
    <location>
        <begin position="275"/>
        <end position="303"/>
    </location>
</feature>
<dbReference type="CDD" id="cd17321">
    <property type="entry name" value="MFS_MMR_MDR_like"/>
    <property type="match status" value="1"/>
</dbReference>
<dbReference type="OrthoDB" id="9781469at2"/>
<dbReference type="GO" id="GO:0005886">
    <property type="term" value="C:plasma membrane"/>
    <property type="evidence" value="ECO:0007669"/>
    <property type="project" value="UniProtKB-SubCell"/>
</dbReference>
<dbReference type="GO" id="GO:0022857">
    <property type="term" value="F:transmembrane transporter activity"/>
    <property type="evidence" value="ECO:0007669"/>
    <property type="project" value="InterPro"/>
</dbReference>
<feature type="transmembrane region" description="Helical" evidence="5">
    <location>
        <begin position="309"/>
        <end position="333"/>
    </location>
</feature>
<gene>
    <name evidence="7" type="ORF">CUTER_07705</name>
</gene>
<evidence type="ECO:0000256" key="5">
    <source>
        <dbReference type="SAM" id="Phobius"/>
    </source>
</evidence>
<feature type="transmembrane region" description="Helical" evidence="5">
    <location>
        <begin position="17"/>
        <end position="40"/>
    </location>
</feature>
<keyword evidence="4 5" id="KW-0472">Membrane</keyword>
<feature type="transmembrane region" description="Helical" evidence="5">
    <location>
        <begin position="83"/>
        <end position="102"/>
    </location>
</feature>
<dbReference type="Pfam" id="PF07690">
    <property type="entry name" value="MFS_1"/>
    <property type="match status" value="1"/>
</dbReference>
<dbReference type="InterPro" id="IPR036259">
    <property type="entry name" value="MFS_trans_sf"/>
</dbReference>
<dbReference type="SUPFAM" id="SSF103473">
    <property type="entry name" value="MFS general substrate transporter"/>
    <property type="match status" value="1"/>
</dbReference>
<keyword evidence="3 5" id="KW-1133">Transmembrane helix</keyword>
<dbReference type="InterPro" id="IPR020846">
    <property type="entry name" value="MFS_dom"/>
</dbReference>
<sequence length="480" mass="50231">MVINAGNPHRHYSRNRILAVMLIALSMALVQVSSVNVALSSMQNSLGATPGQLQWVLSGYALAIGVFLVPSGRMGDLFGRSEVFAVGLVGFTLFSLLCSFATDATALNLLRLAQGASSGILSPQITGIVQQYFRGQARARAYALFGFVVSVSVAFGPVVTGVLISTFGPEIGWRLSFGLNVPLGLIGIIATWRWLPFGDRPSATERGRIDVDPVGVLLLVIAVVGIMLPFVSHNNPWMWIALPLAVVIAAAWILWERAYRDRGHAPMVDLRLFELHSFSWCLGISALQFLSITSVFATVAIYVQNGLGSSAMAAALIGLPNAVASAVASLWAGRYSISHGRGLQVAAVAAMALGIGSAAVVVLFVPAGLSLWWLSISFLVQGIGQGAMGSVNQTQAMLDVPASRGGVAGGVTQTVQRITTAIGNAMLTGVLFGVVGQRTGAAAWSQALGVTYGVITAVMCACLVAAIGYWRRGAATVSTD</sequence>
<reference evidence="7 8" key="1">
    <citation type="journal article" date="2015" name="Genome Announc.">
        <title>Virulence Factor Genes Detected in the Complete Genome Sequence of Corynebacterium uterequi DSM 45634, Isolated from the Uterus of a Maiden Mare.</title>
        <authorList>
            <person name="Ruckert C."/>
            <person name="Kriete M."/>
            <person name="Jaenicke S."/>
            <person name="Winkler A."/>
            <person name="Tauch A."/>
        </authorList>
    </citation>
    <scope>NUCLEOTIDE SEQUENCE [LARGE SCALE GENOMIC DNA]</scope>
    <source>
        <strain evidence="7 8">DSM 45634</strain>
    </source>
</reference>
<feature type="transmembrane region" description="Helical" evidence="5">
    <location>
        <begin position="171"/>
        <end position="192"/>
    </location>
</feature>
<dbReference type="PANTHER" id="PTHR42718">
    <property type="entry name" value="MAJOR FACILITATOR SUPERFAMILY MULTIDRUG TRANSPORTER MFSC"/>
    <property type="match status" value="1"/>
</dbReference>
<keyword evidence="2 5" id="KW-0812">Transmembrane</keyword>
<dbReference type="STRING" id="1072256.CUTER_07705"/>
<dbReference type="PATRIC" id="fig|1072256.5.peg.1524"/>
<dbReference type="RefSeq" id="WP_047259926.1">
    <property type="nucleotide sequence ID" value="NZ_CP011546.1"/>
</dbReference>
<name>A0A0G3HFK1_9CORY</name>
<dbReference type="Proteomes" id="UP000035548">
    <property type="component" value="Chromosome"/>
</dbReference>
<feature type="transmembrane region" description="Helical" evidence="5">
    <location>
        <begin position="447"/>
        <end position="470"/>
    </location>
</feature>
<feature type="transmembrane region" description="Helical" evidence="5">
    <location>
        <begin position="141"/>
        <end position="165"/>
    </location>
</feature>
<feature type="transmembrane region" description="Helical" evidence="5">
    <location>
        <begin position="52"/>
        <end position="71"/>
    </location>
</feature>
<evidence type="ECO:0000313" key="8">
    <source>
        <dbReference type="Proteomes" id="UP000035548"/>
    </source>
</evidence>
<comment type="subcellular location">
    <subcellularLocation>
        <location evidence="1">Cell membrane</location>
        <topology evidence="1">Multi-pass membrane protein</topology>
    </subcellularLocation>
</comment>
<feature type="domain" description="Major facilitator superfamily (MFS) profile" evidence="6">
    <location>
        <begin position="17"/>
        <end position="474"/>
    </location>
</feature>
<reference evidence="8" key="2">
    <citation type="submission" date="2015-05" db="EMBL/GenBank/DDBJ databases">
        <title>Complete genome sequence of Corynebacterium uterequi DSM 45634, isolated from the uterus of a maiden mare.</title>
        <authorList>
            <person name="Ruckert C."/>
            <person name="Albersmeier A."/>
            <person name="Winkler A."/>
            <person name="Tauch A."/>
        </authorList>
    </citation>
    <scope>NUCLEOTIDE SEQUENCE [LARGE SCALE GENOMIC DNA]</scope>
    <source>
        <strain evidence="8">DSM 45634</strain>
    </source>
</reference>
<dbReference type="EMBL" id="CP011546">
    <property type="protein sequence ID" value="AKK11530.1"/>
    <property type="molecule type" value="Genomic_DNA"/>
</dbReference>
<dbReference type="PANTHER" id="PTHR42718:SF39">
    <property type="entry name" value="ACTINORHODIN TRANSPORTER-RELATED"/>
    <property type="match status" value="1"/>
</dbReference>
<dbReference type="Gene3D" id="1.20.1720.10">
    <property type="entry name" value="Multidrug resistance protein D"/>
    <property type="match status" value="1"/>
</dbReference>
<dbReference type="InterPro" id="IPR011701">
    <property type="entry name" value="MFS"/>
</dbReference>
<organism evidence="7 8">
    <name type="scientific">Corynebacterium uterequi</name>
    <dbReference type="NCBI Taxonomy" id="1072256"/>
    <lineage>
        <taxon>Bacteria</taxon>
        <taxon>Bacillati</taxon>
        <taxon>Actinomycetota</taxon>
        <taxon>Actinomycetes</taxon>
        <taxon>Mycobacteriales</taxon>
        <taxon>Corynebacteriaceae</taxon>
        <taxon>Corynebacterium</taxon>
    </lineage>
</organism>
<evidence type="ECO:0000256" key="2">
    <source>
        <dbReference type="ARBA" id="ARBA00022692"/>
    </source>
</evidence>
<feature type="transmembrane region" description="Helical" evidence="5">
    <location>
        <begin position="345"/>
        <end position="365"/>
    </location>
</feature>
<proteinExistence type="predicted"/>
<keyword evidence="8" id="KW-1185">Reference proteome</keyword>
<dbReference type="AlphaFoldDB" id="A0A0G3HFK1"/>
<evidence type="ECO:0000259" key="6">
    <source>
        <dbReference type="PROSITE" id="PS50850"/>
    </source>
</evidence>
<dbReference type="Gene3D" id="1.20.1250.20">
    <property type="entry name" value="MFS general substrate transporter like domains"/>
    <property type="match status" value="1"/>
</dbReference>
<feature type="transmembrane region" description="Helical" evidence="5">
    <location>
        <begin position="213"/>
        <end position="231"/>
    </location>
</feature>
<evidence type="ECO:0000313" key="7">
    <source>
        <dbReference type="EMBL" id="AKK11530.1"/>
    </source>
</evidence>